<proteinExistence type="predicted"/>
<gene>
    <name evidence="1" type="ORF">COB67_08760</name>
</gene>
<dbReference type="AlphaFoldDB" id="A0A2A4T215"/>
<organism evidence="1 2">
    <name type="scientific">SAR324 cluster bacterium</name>
    <dbReference type="NCBI Taxonomy" id="2024889"/>
    <lineage>
        <taxon>Bacteria</taxon>
        <taxon>Deltaproteobacteria</taxon>
        <taxon>SAR324 cluster</taxon>
    </lineage>
</organism>
<name>A0A2A4T215_9DELT</name>
<reference evidence="2" key="1">
    <citation type="submission" date="2017-08" db="EMBL/GenBank/DDBJ databases">
        <title>A dynamic microbial community with high functional redundancy inhabits the cold, oxic subseafloor aquifer.</title>
        <authorList>
            <person name="Tully B.J."/>
            <person name="Wheat C.G."/>
            <person name="Glazer B.T."/>
            <person name="Huber J.A."/>
        </authorList>
    </citation>
    <scope>NUCLEOTIDE SEQUENCE [LARGE SCALE GENOMIC DNA]</scope>
</reference>
<dbReference type="Proteomes" id="UP000218113">
    <property type="component" value="Unassembled WGS sequence"/>
</dbReference>
<comment type="caution">
    <text evidence="1">The sequence shown here is derived from an EMBL/GenBank/DDBJ whole genome shotgun (WGS) entry which is preliminary data.</text>
</comment>
<sequence>MRNGLSLKKQKNIKPTDNPIEVGDQWNISGIDPFSKLLLTLVPGKRTEANIHHAVADTAAKLKSGSPLPTTFTDGKSAYKSAILESFGRTYPVSRKSLRGRL</sequence>
<accession>A0A2A4T215</accession>
<protein>
    <submittedName>
        <fullName evidence="1">Uncharacterized protein</fullName>
    </submittedName>
</protein>
<evidence type="ECO:0000313" key="2">
    <source>
        <dbReference type="Proteomes" id="UP000218113"/>
    </source>
</evidence>
<evidence type="ECO:0000313" key="1">
    <source>
        <dbReference type="EMBL" id="PCI27319.1"/>
    </source>
</evidence>
<dbReference type="EMBL" id="NVSR01000064">
    <property type="protein sequence ID" value="PCI27319.1"/>
    <property type="molecule type" value="Genomic_DNA"/>
</dbReference>